<dbReference type="AlphaFoldDB" id="A0A8E2E0L7"/>
<dbReference type="PROSITE" id="PS50011">
    <property type="entry name" value="PROTEIN_KINASE_DOM"/>
    <property type="match status" value="1"/>
</dbReference>
<name>A0A8E2E0L7_9PEZI</name>
<dbReference type="CDD" id="cd00180">
    <property type="entry name" value="PKc"/>
    <property type="match status" value="1"/>
</dbReference>
<keyword evidence="4" id="KW-1185">Reference proteome</keyword>
<evidence type="ECO:0000259" key="2">
    <source>
        <dbReference type="PROSITE" id="PS50011"/>
    </source>
</evidence>
<dbReference type="PANTHER" id="PTHR24359:SF1">
    <property type="entry name" value="INHIBITOR OF NUCLEAR FACTOR KAPPA-B KINASE EPSILON SUBUNIT HOMOLOG 1-RELATED"/>
    <property type="match status" value="1"/>
</dbReference>
<dbReference type="SMART" id="SM00220">
    <property type="entry name" value="S_TKc"/>
    <property type="match status" value="1"/>
</dbReference>
<protein>
    <submittedName>
        <fullName evidence="3">Kinase-like protein</fullName>
    </submittedName>
</protein>
<evidence type="ECO:0000256" key="1">
    <source>
        <dbReference type="SAM" id="MobiDB-lite"/>
    </source>
</evidence>
<dbReference type="InterPro" id="IPR008271">
    <property type="entry name" value="Ser/Thr_kinase_AS"/>
</dbReference>
<dbReference type="PANTHER" id="PTHR24359">
    <property type="entry name" value="SERINE/THREONINE-PROTEIN KINASE SBK1"/>
    <property type="match status" value="1"/>
</dbReference>
<dbReference type="Proteomes" id="UP000250266">
    <property type="component" value="Unassembled WGS sequence"/>
</dbReference>
<dbReference type="Gene3D" id="1.10.510.10">
    <property type="entry name" value="Transferase(Phosphotransferase) domain 1"/>
    <property type="match status" value="1"/>
</dbReference>
<evidence type="ECO:0000313" key="4">
    <source>
        <dbReference type="Proteomes" id="UP000250266"/>
    </source>
</evidence>
<dbReference type="Gene3D" id="3.30.200.20">
    <property type="entry name" value="Phosphorylase Kinase, domain 1"/>
    <property type="match status" value="1"/>
</dbReference>
<feature type="domain" description="Protein kinase" evidence="2">
    <location>
        <begin position="129"/>
        <end position="445"/>
    </location>
</feature>
<evidence type="ECO:0000313" key="3">
    <source>
        <dbReference type="EMBL" id="OCK75211.1"/>
    </source>
</evidence>
<dbReference type="GO" id="GO:0004674">
    <property type="term" value="F:protein serine/threonine kinase activity"/>
    <property type="evidence" value="ECO:0007669"/>
    <property type="project" value="TreeGrafter"/>
</dbReference>
<dbReference type="SUPFAM" id="SSF56112">
    <property type="entry name" value="Protein kinase-like (PK-like)"/>
    <property type="match status" value="1"/>
</dbReference>
<keyword evidence="3" id="KW-0418">Kinase</keyword>
<reference evidence="3 4" key="1">
    <citation type="journal article" date="2016" name="Nat. Commun.">
        <title>Ectomycorrhizal ecology is imprinted in the genome of the dominant symbiotic fungus Cenococcum geophilum.</title>
        <authorList>
            <consortium name="DOE Joint Genome Institute"/>
            <person name="Peter M."/>
            <person name="Kohler A."/>
            <person name="Ohm R.A."/>
            <person name="Kuo A."/>
            <person name="Krutzmann J."/>
            <person name="Morin E."/>
            <person name="Arend M."/>
            <person name="Barry K.W."/>
            <person name="Binder M."/>
            <person name="Choi C."/>
            <person name="Clum A."/>
            <person name="Copeland A."/>
            <person name="Grisel N."/>
            <person name="Haridas S."/>
            <person name="Kipfer T."/>
            <person name="LaButti K."/>
            <person name="Lindquist E."/>
            <person name="Lipzen A."/>
            <person name="Maire R."/>
            <person name="Meier B."/>
            <person name="Mihaltcheva S."/>
            <person name="Molinier V."/>
            <person name="Murat C."/>
            <person name="Poggeler S."/>
            <person name="Quandt C.A."/>
            <person name="Sperisen C."/>
            <person name="Tritt A."/>
            <person name="Tisserant E."/>
            <person name="Crous P.W."/>
            <person name="Henrissat B."/>
            <person name="Nehls U."/>
            <person name="Egli S."/>
            <person name="Spatafora J.W."/>
            <person name="Grigoriev I.V."/>
            <person name="Martin F.M."/>
        </authorList>
    </citation>
    <scope>NUCLEOTIDE SEQUENCE [LARGE SCALE GENOMIC DNA]</scope>
    <source>
        <strain evidence="3 4">CBS 459.81</strain>
    </source>
</reference>
<keyword evidence="3" id="KW-0808">Transferase</keyword>
<organism evidence="3 4">
    <name type="scientific">Lepidopterella palustris CBS 459.81</name>
    <dbReference type="NCBI Taxonomy" id="1314670"/>
    <lineage>
        <taxon>Eukaryota</taxon>
        <taxon>Fungi</taxon>
        <taxon>Dikarya</taxon>
        <taxon>Ascomycota</taxon>
        <taxon>Pezizomycotina</taxon>
        <taxon>Dothideomycetes</taxon>
        <taxon>Pleosporomycetidae</taxon>
        <taxon>Mytilinidiales</taxon>
        <taxon>Argynnaceae</taxon>
        <taxon>Lepidopterella</taxon>
    </lineage>
</organism>
<dbReference type="OrthoDB" id="4062651at2759"/>
<gene>
    <name evidence="3" type="ORF">K432DRAFT_409225</name>
</gene>
<dbReference type="InterPro" id="IPR000719">
    <property type="entry name" value="Prot_kinase_dom"/>
</dbReference>
<accession>A0A8E2E0L7</accession>
<dbReference type="InterPro" id="IPR011009">
    <property type="entry name" value="Kinase-like_dom_sf"/>
</dbReference>
<dbReference type="Pfam" id="PF00069">
    <property type="entry name" value="Pkinase"/>
    <property type="match status" value="1"/>
</dbReference>
<dbReference type="GO" id="GO:0005524">
    <property type="term" value="F:ATP binding"/>
    <property type="evidence" value="ECO:0007669"/>
    <property type="project" value="InterPro"/>
</dbReference>
<feature type="region of interest" description="Disordered" evidence="1">
    <location>
        <begin position="1"/>
        <end position="21"/>
    </location>
</feature>
<proteinExistence type="predicted"/>
<dbReference type="PROSITE" id="PS00108">
    <property type="entry name" value="PROTEIN_KINASE_ST"/>
    <property type="match status" value="1"/>
</dbReference>
<sequence length="496" mass="55850">MAMRSLDEQLEEDGIRKSSIDNCEKPSDLPDRIRKEAKKIFGALVLMGKADKIEGLLDEGLTDDHLPLSRDPNYDAVLSCDGATSFQFGCLGRQTITEFIKRKQWLFLAPILDTNGELMKVNYECALPFTDSEVEGHGAAGIVHRAKIYQGHQRGFEAETVDYQVAIKEFHHKSEFVKENEILQKIKGLQHRHIIRHLTSIDKGKKGWYILFPWAAGGNLQDYWEASEQEPSRELVLWSLKQMLGLTQALHKLHEEFQCRHGDLKPGNILCVQEKEETVLKIADFGISKIHHAQTTYRKTATATVYLTPSYQGPEVEFEKIDKTDRRPRSRKYDIWSMGCVFLEFAIWLLHGPEAIEGFANAKGTGKSSTNPSTPLYEVTDKAAKTARVHQLVSWTIEGLQANPQCKKGTALAALLDLIKNQMLQPEVEKRPAAGIVCSELESIIQEAQKDPSYLLSSCDANGIPSLDFDSFQSGTYQDNRTLKLSSSSVTVRQQQ</sequence>
<dbReference type="EMBL" id="KV745349">
    <property type="protein sequence ID" value="OCK75211.1"/>
    <property type="molecule type" value="Genomic_DNA"/>
</dbReference>